<dbReference type="PANTHER" id="PTHR35936">
    <property type="entry name" value="MEMBRANE-BOUND LYTIC MUREIN TRANSGLYCOSYLASE F"/>
    <property type="match status" value="1"/>
</dbReference>
<evidence type="ECO:0000256" key="1">
    <source>
        <dbReference type="ARBA" id="ARBA00022729"/>
    </source>
</evidence>
<keyword evidence="1" id="KW-0732">Signal</keyword>
<accession>A0A1Y5SD30</accession>
<organism evidence="3 4">
    <name type="scientific">Palleronia marisminoris</name>
    <dbReference type="NCBI Taxonomy" id="315423"/>
    <lineage>
        <taxon>Bacteria</taxon>
        <taxon>Pseudomonadati</taxon>
        <taxon>Pseudomonadota</taxon>
        <taxon>Alphaproteobacteria</taxon>
        <taxon>Rhodobacterales</taxon>
        <taxon>Roseobacteraceae</taxon>
        <taxon>Palleronia</taxon>
    </lineage>
</organism>
<dbReference type="AlphaFoldDB" id="A0A1Y5SD30"/>
<dbReference type="InterPro" id="IPR001638">
    <property type="entry name" value="Solute-binding_3/MltF_N"/>
</dbReference>
<dbReference type="STRING" id="315423.SAMN04488020_103287"/>
<dbReference type="EMBL" id="FWFV01000003">
    <property type="protein sequence ID" value="SLN36870.1"/>
    <property type="molecule type" value="Genomic_DNA"/>
</dbReference>
<reference evidence="3 4" key="1">
    <citation type="submission" date="2017-03" db="EMBL/GenBank/DDBJ databases">
        <authorList>
            <person name="Afonso C.L."/>
            <person name="Miller P.J."/>
            <person name="Scott M.A."/>
            <person name="Spackman E."/>
            <person name="Goraichik I."/>
            <person name="Dimitrov K.M."/>
            <person name="Suarez D.L."/>
            <person name="Swayne D.E."/>
        </authorList>
    </citation>
    <scope>NUCLEOTIDE SEQUENCE [LARGE SCALE GENOMIC DNA]</scope>
    <source>
        <strain evidence="3 4">CECT 7066</strain>
    </source>
</reference>
<feature type="domain" description="Solute-binding protein family 3/N-terminal" evidence="2">
    <location>
        <begin position="50"/>
        <end position="282"/>
    </location>
</feature>
<keyword evidence="4" id="KW-1185">Reference proteome</keyword>
<dbReference type="SMART" id="SM00062">
    <property type="entry name" value="PBPb"/>
    <property type="match status" value="1"/>
</dbReference>
<name>A0A1Y5SD30_9RHOB</name>
<dbReference type="NCBIfam" id="TIGR03871">
    <property type="entry name" value="ABC_peri_MoxJ_2"/>
    <property type="match status" value="1"/>
</dbReference>
<gene>
    <name evidence="3" type="ORF">PAM7066_01569</name>
</gene>
<evidence type="ECO:0000259" key="2">
    <source>
        <dbReference type="SMART" id="SM00062"/>
    </source>
</evidence>
<dbReference type="Pfam" id="PF00497">
    <property type="entry name" value="SBP_bac_3"/>
    <property type="match status" value="1"/>
</dbReference>
<dbReference type="Gene3D" id="3.40.190.10">
    <property type="entry name" value="Periplasmic binding protein-like II"/>
    <property type="match status" value="2"/>
</dbReference>
<dbReference type="OrthoDB" id="176845at2"/>
<dbReference type="Proteomes" id="UP000193870">
    <property type="component" value="Unassembled WGS sequence"/>
</dbReference>
<dbReference type="PANTHER" id="PTHR35936:SF17">
    <property type="entry name" value="ARGININE-BINDING EXTRACELLULAR PROTEIN ARTP"/>
    <property type="match status" value="1"/>
</dbReference>
<evidence type="ECO:0000313" key="4">
    <source>
        <dbReference type="Proteomes" id="UP000193870"/>
    </source>
</evidence>
<evidence type="ECO:0000313" key="3">
    <source>
        <dbReference type="EMBL" id="SLN36870.1"/>
    </source>
</evidence>
<sequence>MCLPRWKIPAWVEQARHALLAIAIAVAAPHAAVGQETGVGDAFELVDPDTLRVCADPRNLPFSDEAGEGFENALAELVAEKLGRPSVDYTFFPQGVGFVRNTLQAFRCDIIMGYAQGDELVQNTNPYYQSAYALIVPPESELADVTRLDDPRLQGKRIGVVAGTPPATSLAKYGLMGTARPYHLMVDTRASSPVHDMITDLAADEIDAALAWGPMAGYYAQQQTPPLKVIPLTSEVDGPRMTYRITMGVRPSDQEWKRELNDLIRENQAEIDALLLDYGVPLLDEQGQPITR</sequence>
<protein>
    <submittedName>
        <fullName evidence="3">Bacterial extracellular solute-binding proteins, family 3</fullName>
    </submittedName>
</protein>
<dbReference type="InterPro" id="IPR022448">
    <property type="entry name" value="Quinoprotein_dehydrogenase"/>
</dbReference>
<dbReference type="RefSeq" id="WP_085853563.1">
    <property type="nucleotide sequence ID" value="NZ_FWFV01000003.1"/>
</dbReference>
<dbReference type="SUPFAM" id="SSF53850">
    <property type="entry name" value="Periplasmic binding protein-like II"/>
    <property type="match status" value="1"/>
</dbReference>
<proteinExistence type="predicted"/>